<sequence length="262" mass="30587">MAKNIQNFDPPTAREKSPTELILTRSKRNVPFSDFERVEHYKPLTSDDYPSELIFGSITEKMCWSKVSPVTMASLGHSTSRTGVPRRSWEFLEIGKVDDVQQRGRKADKNYRRSYTSRSRERAHLSTNSDINYDSRSSSPRERSGSKRKSKKRNKDPKKSKKSKRDKYGYYGLIGESDFYNKESEFTAWLDEVLHIQMDEISPFKRIELFRDFIEDYNNAKLPSRKYYDIARWRSKRSDENSAGGANLCGNQNQGSENRVFE</sequence>
<accession>A0ACC2RPJ1</accession>
<comment type="caution">
    <text evidence="1">The sequence shown here is derived from an EMBL/GenBank/DDBJ whole genome shotgun (WGS) entry which is preliminary data.</text>
</comment>
<protein>
    <submittedName>
        <fullName evidence="1">Uncharacterized protein</fullName>
    </submittedName>
</protein>
<name>A0ACC2RPJ1_9FUNG</name>
<dbReference type="Proteomes" id="UP001165960">
    <property type="component" value="Unassembled WGS sequence"/>
</dbReference>
<proteinExistence type="predicted"/>
<organism evidence="1 2">
    <name type="scientific">Entomophthora muscae</name>
    <dbReference type="NCBI Taxonomy" id="34485"/>
    <lineage>
        <taxon>Eukaryota</taxon>
        <taxon>Fungi</taxon>
        <taxon>Fungi incertae sedis</taxon>
        <taxon>Zoopagomycota</taxon>
        <taxon>Entomophthoromycotina</taxon>
        <taxon>Entomophthoromycetes</taxon>
        <taxon>Entomophthorales</taxon>
        <taxon>Entomophthoraceae</taxon>
        <taxon>Entomophthora</taxon>
    </lineage>
</organism>
<keyword evidence="2" id="KW-1185">Reference proteome</keyword>
<gene>
    <name evidence="1" type="ORF">DSO57_1038886</name>
</gene>
<dbReference type="EMBL" id="QTSX02006934">
    <property type="protein sequence ID" value="KAJ9051966.1"/>
    <property type="molecule type" value="Genomic_DNA"/>
</dbReference>
<reference evidence="1" key="1">
    <citation type="submission" date="2022-04" db="EMBL/GenBank/DDBJ databases">
        <title>Genome of the entomopathogenic fungus Entomophthora muscae.</title>
        <authorList>
            <person name="Elya C."/>
            <person name="Lovett B.R."/>
            <person name="Lee E."/>
            <person name="Macias A.M."/>
            <person name="Hajek A.E."/>
            <person name="De Bivort B.L."/>
            <person name="Kasson M.T."/>
            <person name="De Fine Licht H.H."/>
            <person name="Stajich J.E."/>
        </authorList>
    </citation>
    <scope>NUCLEOTIDE SEQUENCE</scope>
    <source>
        <strain evidence="1">Berkeley</strain>
    </source>
</reference>
<evidence type="ECO:0000313" key="2">
    <source>
        <dbReference type="Proteomes" id="UP001165960"/>
    </source>
</evidence>
<evidence type="ECO:0000313" key="1">
    <source>
        <dbReference type="EMBL" id="KAJ9051966.1"/>
    </source>
</evidence>